<dbReference type="InterPro" id="IPR025528">
    <property type="entry name" value="BrnA_antitoxin"/>
</dbReference>
<dbReference type="Proteomes" id="UP000662821">
    <property type="component" value="Chromosome"/>
</dbReference>
<evidence type="ECO:0000313" key="3">
    <source>
        <dbReference type="Proteomes" id="UP000662821"/>
    </source>
</evidence>
<dbReference type="Pfam" id="PF14384">
    <property type="entry name" value="BrnA_antitoxin"/>
    <property type="match status" value="1"/>
</dbReference>
<dbReference type="EMBL" id="CP071520">
    <property type="protein sequence ID" value="QSX98075.1"/>
    <property type="molecule type" value="Genomic_DNA"/>
</dbReference>
<sequence>MNAKSTNTSKAWVDPDDAPELTDGFFEQGVWQVGDKPVSRPDARQEAARRRGRPAGTGGKVSTTIRFDAEILDAFKATGDGWQTRMNEALKEWLRSRQT</sequence>
<proteinExistence type="predicted"/>
<feature type="region of interest" description="Disordered" evidence="1">
    <location>
        <begin position="1"/>
        <end position="21"/>
    </location>
</feature>
<reference evidence="2 3" key="1">
    <citation type="submission" date="2021-03" db="EMBL/GenBank/DDBJ databases">
        <title>Draft genome sequence of Janthinobacterium sp. strain PLB02 isolated from infected primmorphs (Lubomirskia baicalensis).</title>
        <authorList>
            <person name="Chernogor L.I."/>
            <person name="Belikov S.I."/>
            <person name="Petrushin I.S."/>
        </authorList>
    </citation>
    <scope>NUCLEOTIDE SEQUENCE [LARGE SCALE GENOMIC DNA]</scope>
    <source>
        <strain evidence="2 3">PLB02</strain>
    </source>
</reference>
<gene>
    <name evidence="2" type="ORF">J3P46_09255</name>
</gene>
<protein>
    <submittedName>
        <fullName evidence="2">BrnA antitoxin family protein</fullName>
    </submittedName>
</protein>
<name>A0AAJ4T6X7_9BURK</name>
<feature type="compositionally biased region" description="Basic and acidic residues" evidence="1">
    <location>
        <begin position="37"/>
        <end position="49"/>
    </location>
</feature>
<evidence type="ECO:0000256" key="1">
    <source>
        <dbReference type="SAM" id="MobiDB-lite"/>
    </source>
</evidence>
<dbReference type="AlphaFoldDB" id="A0AAJ4T6X7"/>
<feature type="compositionally biased region" description="Polar residues" evidence="1">
    <location>
        <begin position="1"/>
        <end position="10"/>
    </location>
</feature>
<feature type="region of interest" description="Disordered" evidence="1">
    <location>
        <begin position="34"/>
        <end position="62"/>
    </location>
</feature>
<evidence type="ECO:0000313" key="2">
    <source>
        <dbReference type="EMBL" id="QSX98075.1"/>
    </source>
</evidence>
<dbReference type="RefSeq" id="WP_151093497.1">
    <property type="nucleotide sequence ID" value="NZ_CP071520.1"/>
</dbReference>
<accession>A0AAJ4T6X7</accession>
<organism evidence="2 3">
    <name type="scientific">Janthinobacterium lividum</name>
    <dbReference type="NCBI Taxonomy" id="29581"/>
    <lineage>
        <taxon>Bacteria</taxon>
        <taxon>Pseudomonadati</taxon>
        <taxon>Pseudomonadota</taxon>
        <taxon>Betaproteobacteria</taxon>
        <taxon>Burkholderiales</taxon>
        <taxon>Oxalobacteraceae</taxon>
        <taxon>Janthinobacterium</taxon>
    </lineage>
</organism>